<proteinExistence type="predicted"/>
<organism evidence="2 3">
    <name type="scientific">Neotabrizicola shimadae</name>
    <dbReference type="NCBI Taxonomy" id="2807096"/>
    <lineage>
        <taxon>Bacteria</taxon>
        <taxon>Pseudomonadati</taxon>
        <taxon>Pseudomonadota</taxon>
        <taxon>Alphaproteobacteria</taxon>
        <taxon>Rhodobacterales</taxon>
        <taxon>Paracoccaceae</taxon>
        <taxon>Neotabrizicola</taxon>
    </lineage>
</organism>
<evidence type="ECO:0000313" key="2">
    <source>
        <dbReference type="EMBL" id="QYZ69986.1"/>
    </source>
</evidence>
<dbReference type="Gene3D" id="2.60.120.380">
    <property type="match status" value="1"/>
</dbReference>
<gene>
    <name evidence="2" type="ORF">JO391_00115</name>
</gene>
<dbReference type="AlphaFoldDB" id="A0A8G1ED98"/>
<feature type="chain" id="PRO_5034031200" description="Inhibitor of g-type lysozyme" evidence="1">
    <location>
        <begin position="24"/>
        <end position="138"/>
    </location>
</feature>
<evidence type="ECO:0000313" key="3">
    <source>
        <dbReference type="Proteomes" id="UP000826300"/>
    </source>
</evidence>
<name>A0A8G1ED98_9RHOB</name>
<evidence type="ECO:0008006" key="4">
    <source>
        <dbReference type="Google" id="ProtNLM"/>
    </source>
</evidence>
<protein>
    <recommendedName>
        <fullName evidence="4">Inhibitor of g-type lysozyme</fullName>
    </recommendedName>
</protein>
<evidence type="ECO:0000256" key="1">
    <source>
        <dbReference type="SAM" id="SignalP"/>
    </source>
</evidence>
<sequence length="138" mass="14483">MPRLSFAFAAFLALSPLASPVLAQDQARVEFEKGNDNAAINGTIVGDEYIDYLLGAKKGQKMAVSLIPGESNGNGTVYFNILPPGSTGEAIYNGSIDGLDATGIVLPKNGDYVIRVYQMGDDADSGKTTAFMISVGIM</sequence>
<keyword evidence="1" id="KW-0732">Signal</keyword>
<dbReference type="RefSeq" id="WP_220662202.1">
    <property type="nucleotide sequence ID" value="NZ_CP069370.1"/>
</dbReference>
<dbReference type="KEGG" id="nsm:JO391_00115"/>
<keyword evidence="3" id="KW-1185">Reference proteome</keyword>
<accession>A0A8G1ED98</accession>
<feature type="signal peptide" evidence="1">
    <location>
        <begin position="1"/>
        <end position="23"/>
    </location>
</feature>
<reference evidence="2" key="1">
    <citation type="submission" date="2021-02" db="EMBL/GenBank/DDBJ databases">
        <title>Rhodobacter shimadae sp. nov., an aerobic anoxygenic phototrophic bacterium isolated from a hot spring.</title>
        <authorList>
            <person name="Muramatsu S."/>
            <person name="Haruta S."/>
            <person name="Hirose S."/>
            <person name="Hanada S."/>
        </authorList>
    </citation>
    <scope>NUCLEOTIDE SEQUENCE</scope>
    <source>
        <strain evidence="2">N10</strain>
    </source>
</reference>
<dbReference type="Proteomes" id="UP000826300">
    <property type="component" value="Chromosome"/>
</dbReference>
<dbReference type="EMBL" id="CP069370">
    <property type="protein sequence ID" value="QYZ69986.1"/>
    <property type="molecule type" value="Genomic_DNA"/>
</dbReference>